<evidence type="ECO:0000256" key="10">
    <source>
        <dbReference type="SAM" id="MobiDB-lite"/>
    </source>
</evidence>
<dbReference type="HOGENOM" id="CLU_121530_0_0_1"/>
<dbReference type="eggNOG" id="ENOG502QXG3">
    <property type="taxonomic scope" value="Eukaryota"/>
</dbReference>
<dbReference type="InParanoid" id="G8YF51"/>
<dbReference type="Proteomes" id="UP000005222">
    <property type="component" value="Chromosome I"/>
</dbReference>
<dbReference type="STRING" id="559304.G8YF51"/>
<evidence type="ECO:0000256" key="6">
    <source>
        <dbReference type="ARBA" id="ARBA00023163"/>
    </source>
</evidence>
<evidence type="ECO:0000256" key="7">
    <source>
        <dbReference type="ARBA" id="ARBA00023242"/>
    </source>
</evidence>
<dbReference type="Pfam" id="PF08633">
    <property type="entry name" value="Rox3"/>
    <property type="match status" value="1"/>
</dbReference>
<comment type="subunit">
    <text evidence="9">Component of the Mediator complex.</text>
</comment>
<feature type="region of interest" description="Disordered" evidence="10">
    <location>
        <begin position="157"/>
        <end position="183"/>
    </location>
</feature>
<dbReference type="GO" id="GO:0006357">
    <property type="term" value="P:regulation of transcription by RNA polymerase II"/>
    <property type="evidence" value="ECO:0007669"/>
    <property type="project" value="InterPro"/>
</dbReference>
<dbReference type="OMA" id="PNYYLAD"/>
<dbReference type="GO" id="GO:0003712">
    <property type="term" value="F:transcription coregulator activity"/>
    <property type="evidence" value="ECO:0007669"/>
    <property type="project" value="InterPro"/>
</dbReference>
<dbReference type="InterPro" id="IPR013942">
    <property type="entry name" value="Mediator_Med19_fun"/>
</dbReference>
<dbReference type="EMBL" id="FO082051">
    <property type="protein sequence ID" value="CCE81800.1"/>
    <property type="molecule type" value="Genomic_DNA"/>
</dbReference>
<dbReference type="AlphaFoldDB" id="G8YF51"/>
<dbReference type="GO" id="GO:0070847">
    <property type="term" value="C:core mediator complex"/>
    <property type="evidence" value="ECO:0007669"/>
    <property type="project" value="TreeGrafter"/>
</dbReference>
<comment type="function">
    <text evidence="9">Component of the Mediator complex, a coactivator involved in the regulated transcription of nearly all RNA polymerase II-dependent genes. Mediator functions as a bridge to convey information from gene-specific regulatory proteins to the basal RNA polymerase II transcription machinery. Mediator is recruited to promoters by direct interactions with regulatory proteins and serves as a scaffold for the assembly of a functional preinitiation complex with RNA polymerase II and the general transcription factors.</text>
</comment>
<dbReference type="OrthoDB" id="2160599at2759"/>
<name>G8YF51_PICSO</name>
<keyword evidence="4 9" id="KW-0805">Transcription regulation</keyword>
<evidence type="ECO:0000313" key="11">
    <source>
        <dbReference type="EMBL" id="CCE81800.1"/>
    </source>
</evidence>
<accession>G8YF51</accession>
<evidence type="ECO:0000256" key="2">
    <source>
        <dbReference type="ARBA" id="ARBA00009259"/>
    </source>
</evidence>
<dbReference type="GO" id="GO:0016592">
    <property type="term" value="C:mediator complex"/>
    <property type="evidence" value="ECO:0007669"/>
    <property type="project" value="InterPro"/>
</dbReference>
<evidence type="ECO:0000256" key="1">
    <source>
        <dbReference type="ARBA" id="ARBA00004123"/>
    </source>
</evidence>
<evidence type="ECO:0000256" key="5">
    <source>
        <dbReference type="ARBA" id="ARBA00023159"/>
    </source>
</evidence>
<comment type="similarity">
    <text evidence="2 9">Belongs to the Mediator complex subunit 19 family.</text>
</comment>
<proteinExistence type="inferred from homology"/>
<dbReference type="PANTHER" id="PTHR28270:SF1">
    <property type="entry name" value="MEDIATOR OF RNA POLYMERASE II TRANSCRIPTION SUBUNIT 19"/>
    <property type="match status" value="1"/>
</dbReference>
<reference evidence="11 12" key="1">
    <citation type="journal article" date="2012" name="G3 (Bethesda)">
        <title>Pichia sorbitophila, an interspecies yeast hybrid reveals early steps of genome resolution following polyploidization.</title>
        <authorList>
            <person name="Leh Louis V."/>
            <person name="Despons L."/>
            <person name="Friedrich A."/>
            <person name="Martin T."/>
            <person name="Durrens P."/>
            <person name="Casaregola S."/>
            <person name="Neuveglise C."/>
            <person name="Fairhead C."/>
            <person name="Marck C."/>
            <person name="Cruz J.A."/>
            <person name="Straub M.L."/>
            <person name="Kugler V."/>
            <person name="Sacerdot C."/>
            <person name="Uzunov Z."/>
            <person name="Thierry A."/>
            <person name="Weiss S."/>
            <person name="Bleykasten C."/>
            <person name="De Montigny J."/>
            <person name="Jacques N."/>
            <person name="Jung P."/>
            <person name="Lemaire M."/>
            <person name="Mallet S."/>
            <person name="Morel G."/>
            <person name="Richard G.F."/>
            <person name="Sarkar A."/>
            <person name="Savel G."/>
            <person name="Schacherer J."/>
            <person name="Seret M.L."/>
            <person name="Talla E."/>
            <person name="Samson G."/>
            <person name="Jubin C."/>
            <person name="Poulain J."/>
            <person name="Vacherie B."/>
            <person name="Barbe V."/>
            <person name="Pelletier E."/>
            <person name="Sherman D.J."/>
            <person name="Westhof E."/>
            <person name="Weissenbach J."/>
            <person name="Baret P.V."/>
            <person name="Wincker P."/>
            <person name="Gaillardin C."/>
            <person name="Dujon B."/>
            <person name="Souciet J.L."/>
        </authorList>
    </citation>
    <scope>NUCLEOTIDE SEQUENCE [LARGE SCALE GENOMIC DNA]</scope>
    <source>
        <strain evidence="12">ATCC MYA-4447 / BCRC 22081 / CBS 7064 / NBRC 10061 / NRRL Y-12695</strain>
    </source>
</reference>
<evidence type="ECO:0000256" key="4">
    <source>
        <dbReference type="ARBA" id="ARBA00023015"/>
    </source>
</evidence>
<keyword evidence="12" id="KW-1185">Reference proteome</keyword>
<protein>
    <recommendedName>
        <fullName evidence="3 9">Mediator of RNA polymerase II transcription subunit 19</fullName>
    </recommendedName>
    <alternativeName>
        <fullName evidence="8 9">Mediator complex subunit 19</fullName>
    </alternativeName>
</protein>
<evidence type="ECO:0000256" key="3">
    <source>
        <dbReference type="ARBA" id="ARBA00019615"/>
    </source>
</evidence>
<keyword evidence="6 9" id="KW-0804">Transcription</keyword>
<comment type="subcellular location">
    <subcellularLocation>
        <location evidence="1 9">Nucleus</location>
    </subcellularLocation>
</comment>
<sequence>MFRYNLNSLYMGLNYKAIFSMGADSYLIDTEKKYKLVDPSPLENLIALYGLENVTKSLSRINPDGSKGVKLRKSYKNHIQDISGKHQIPPPKPIPMSLLDPGLSQMPDTIQQLSPDLLHKALKFEKTPANGIPGFNIVDLAMNDQHTLMRGDDALDNEDASLRKGKRKKKSQNYPDDIKRIHT</sequence>
<evidence type="ECO:0000256" key="8">
    <source>
        <dbReference type="ARBA" id="ARBA00032018"/>
    </source>
</evidence>
<dbReference type="PANTHER" id="PTHR28270">
    <property type="entry name" value="MEDIATOR OF RNA POLYMERASE II TRANSCRIPTION SUBUNIT 19"/>
    <property type="match status" value="1"/>
</dbReference>
<evidence type="ECO:0000256" key="9">
    <source>
        <dbReference type="RuleBase" id="RU364151"/>
    </source>
</evidence>
<keyword evidence="5 9" id="KW-0010">Activator</keyword>
<keyword evidence="7 9" id="KW-0539">Nucleus</keyword>
<organism evidence="11 12">
    <name type="scientific">Pichia sorbitophila (strain ATCC MYA-4447 / BCRC 22081 / CBS 7064 / NBRC 10061 / NRRL Y-12695)</name>
    <name type="common">Hybrid yeast</name>
    <dbReference type="NCBI Taxonomy" id="559304"/>
    <lineage>
        <taxon>Eukaryota</taxon>
        <taxon>Fungi</taxon>
        <taxon>Dikarya</taxon>
        <taxon>Ascomycota</taxon>
        <taxon>Saccharomycotina</taxon>
        <taxon>Pichiomycetes</taxon>
        <taxon>Debaryomycetaceae</taxon>
        <taxon>Millerozyma</taxon>
    </lineage>
</organism>
<gene>
    <name evidence="11" type="primary">Piso0_002472</name>
    <name evidence="9" type="synonym">MED19</name>
    <name evidence="11" type="ORF">GNLVRS01_PISO0I10920g</name>
</gene>
<evidence type="ECO:0000313" key="12">
    <source>
        <dbReference type="Proteomes" id="UP000005222"/>
    </source>
</evidence>